<dbReference type="AlphaFoldDB" id="A0A5C0UHH4"/>
<dbReference type="EMBL" id="CP043314">
    <property type="protein sequence ID" value="QEK39013.1"/>
    <property type="molecule type" value="Genomic_DNA"/>
</dbReference>
<sequence>MLKISMLTIMYIVLAIKPNAKNLSKEFMHNEAKNYESILQKQDNPTKEILDLPNIIRKTFDKPEAFDRIGEIISPSIFIKITKIVTNKSNPYLLSDVYTLSPDIGPFNVESKIILKQNYKINYQDIKHNRSENIFYIKSSDLNIQDAFNPESNEIFHKEYVAYSPIFNYDRNFYFFSNLDNSSDTKSPISFSIYCMDPENPEEEEKSSVTFKEIHEFTAIGNLFAVIELSKMSLEGILDPVTMNKFVPKELSAEQSKEEQNKHINQHYLDLYIGHSYTSAESFLLLKDNIKLESDNQSQNQHDYKNDEFWNIYGILYKHFSLTVNLNYLKESKIDQDLITLILKTLEDEIEEYKLQELVGEEYKAPDPYPLINPI</sequence>
<dbReference type="KEGG" id="nabu:FZC36_01005"/>
<evidence type="ECO:0000313" key="1">
    <source>
        <dbReference type="EMBL" id="QEK39013.1"/>
    </source>
</evidence>
<reference evidence="1 2" key="1">
    <citation type="submission" date="2019-08" db="EMBL/GenBank/DDBJ databases">
        <title>Highly reduced genomes of protist endosymbionts show evolutionary convergence.</title>
        <authorList>
            <person name="George E."/>
            <person name="Husnik F."/>
            <person name="Tashyreva D."/>
            <person name="Prokopchuk G."/>
            <person name="Horak A."/>
            <person name="Kwong W.K."/>
            <person name="Lukes J."/>
            <person name="Keeling P.J."/>
        </authorList>
    </citation>
    <scope>NUCLEOTIDE SEQUENCE [LARGE SCALE GENOMIC DNA]</scope>
    <source>
        <strain evidence="1">1604HC</strain>
    </source>
</reference>
<name>A0A5C0UHH4_9PROT</name>
<dbReference type="Proteomes" id="UP000324924">
    <property type="component" value="Chromosome"/>
</dbReference>
<dbReference type="RefSeq" id="WP_148972136.1">
    <property type="nucleotide sequence ID" value="NZ_OY490516.1"/>
</dbReference>
<accession>A0A5C0UHH4</accession>
<organism evidence="1 2">
    <name type="scientific">Candidatus Nesciobacter abundans</name>
    <dbReference type="NCBI Taxonomy" id="2601668"/>
    <lineage>
        <taxon>Bacteria</taxon>
        <taxon>Pseudomonadati</taxon>
        <taxon>Pseudomonadota</taxon>
        <taxon>Alphaproteobacteria</taxon>
        <taxon>Holosporales</taxon>
        <taxon>Holosporaceae</taxon>
        <taxon>Candidatus Nesciobacter</taxon>
    </lineage>
</organism>
<evidence type="ECO:0000313" key="2">
    <source>
        <dbReference type="Proteomes" id="UP000324924"/>
    </source>
</evidence>
<protein>
    <submittedName>
        <fullName evidence="1">Uncharacterized protein</fullName>
    </submittedName>
</protein>
<proteinExistence type="predicted"/>
<keyword evidence="2" id="KW-1185">Reference proteome</keyword>
<gene>
    <name evidence="1" type="ORF">FZC36_01005</name>
</gene>